<dbReference type="SUPFAM" id="SSF54695">
    <property type="entry name" value="POZ domain"/>
    <property type="match status" value="2"/>
</dbReference>
<dbReference type="SUPFAM" id="SSF117281">
    <property type="entry name" value="Kelch motif"/>
    <property type="match status" value="1"/>
</dbReference>
<feature type="compositionally biased region" description="Basic and acidic residues" evidence="1">
    <location>
        <begin position="308"/>
        <end position="323"/>
    </location>
</feature>
<dbReference type="Pfam" id="PF24981">
    <property type="entry name" value="Beta-prop_ATRN-LZTR1"/>
    <property type="match status" value="1"/>
</dbReference>
<feature type="compositionally biased region" description="Acidic residues" evidence="1">
    <location>
        <begin position="427"/>
        <end position="451"/>
    </location>
</feature>
<reference evidence="4" key="1">
    <citation type="submission" date="2025-08" db="UniProtKB">
        <authorList>
            <consortium name="RefSeq"/>
        </authorList>
    </citation>
    <scope>IDENTIFICATION</scope>
</reference>
<feature type="compositionally biased region" description="Basic and acidic residues" evidence="1">
    <location>
        <begin position="62"/>
        <end position="72"/>
    </location>
</feature>
<dbReference type="PANTHER" id="PTHR45632:SF14">
    <property type="entry name" value="KELCH-LIKE PROTEIN 33"/>
    <property type="match status" value="1"/>
</dbReference>
<dbReference type="Proteomes" id="UP000515150">
    <property type="component" value="Chromosome 2"/>
</dbReference>
<feature type="region of interest" description="Disordered" evidence="1">
    <location>
        <begin position="201"/>
        <end position="238"/>
    </location>
</feature>
<proteinExistence type="predicted"/>
<dbReference type="RefSeq" id="XP_028998451.1">
    <property type="nucleotide sequence ID" value="XM_029142618.3"/>
</dbReference>
<dbReference type="Pfam" id="PF21536">
    <property type="entry name" value="BTB_KLHL33"/>
    <property type="match status" value="1"/>
</dbReference>
<evidence type="ECO:0000259" key="2">
    <source>
        <dbReference type="PROSITE" id="PS50097"/>
    </source>
</evidence>
<feature type="compositionally biased region" description="Basic and acidic residues" evidence="1">
    <location>
        <begin position="267"/>
        <end position="286"/>
    </location>
</feature>
<dbReference type="Pfam" id="PF07707">
    <property type="entry name" value="BACK"/>
    <property type="match status" value="1"/>
</dbReference>
<feature type="region of interest" description="Disordered" evidence="1">
    <location>
        <begin position="267"/>
        <end position="459"/>
    </location>
</feature>
<name>A0A6P7LX19_BETSP</name>
<dbReference type="PROSITE" id="PS50097">
    <property type="entry name" value="BTB"/>
    <property type="match status" value="2"/>
</dbReference>
<feature type="domain" description="BTB" evidence="2">
    <location>
        <begin position="615"/>
        <end position="682"/>
    </location>
</feature>
<feature type="compositionally biased region" description="Acidic residues" evidence="1">
    <location>
        <begin position="229"/>
        <end position="238"/>
    </location>
</feature>
<dbReference type="GeneID" id="114851076"/>
<dbReference type="InParanoid" id="A0A6P7LX19"/>
<feature type="compositionally biased region" description="Acidic residues" evidence="1">
    <location>
        <begin position="287"/>
        <end position="307"/>
    </location>
</feature>
<sequence>MDSIALTNPCIQNGWEEWRRGMEDNRRRRWRERVSHWAEEVNEKNEEKDDTEEAEQNMESELEAKGFEKDCEKEEGENVEEWEEEMEVKDSKGVKEINHWDELETEADDGLPVNVVEMEKEKETEVERKDEETLVTGALVVGGKEEDKETIKWVLKRNEEPPQGMDVKALKEKEGQNEIWMEGKVNKDEVRAEENMVLDTREMQLGQEEQHEVEVDIREGAEGNKMWENEQDEEEEKENIEWELKMNEEVPHPALLLKEEVEGKEVLDTKEMRVQQEDHHKAQMKIEEEDEDNDLWDEQNEDVDDGNEEHQEAEKYVNHETRTEAGIIQENPQSKSQEDLQTFSMKSMDNEDSDTVGHGNTLCDSEKIKDEEQSVEAQINEQSCSNENPVLETWTFQERKDSEETVTESQKPQEEEFKGDPTSLQEEYTESTDDEEPAEQSNDEDEDSNDEDLVKNYSKDNYPTDIFQTLTQFKDSSLLTDLTLRTINGESFHVHSPVLAAVSSFIWDHLSRSNRGNDNDTRVGVQGWLVSLGPEVDHVGLEAVVEFAYTGMIACLNEDTVEKIRTAALALGMPRVLRLCTKKNSVKSGGQKNSAEQRMISLWSINQLWIDGLGCDVILKTLGESIPAHRVILAASSDYFRGMFTSGMRESYESSVALPFPMASDLELLISCSYTGDLPLCWKCIFETTSTALQLQYEPALSLCLKFLQQEMNPYYCLDVASFAKAYEMVQLLEVADDFVLRQFQKVARTAKFKDLPAKQLFWYLSSHSLCVPSELVVFKAVMAWIQAKPKRRFKLAKELMKMIHFSLMTFKEFKEVKALNIWSDHSLEELYEEVFQDFCSSDTITQSQCRVYLPKESLVLTGGDQISEDLGSRSISRELWFGNSLRNHIGVKKAMEWRRLGEMPEPARFSHEVAVLKGQLYVFGGKKYYGISDTLNSVYRYDPLQNHWENLAEMQQKRCSFSVVVLDGKIYALGGHCDPDYIDSVEQYYPTANSWSFTWPLDLPLSGLVAKVLQGKIFVSGGQNSDYQSLSSMFLYHPEAGCTYMANMTKPRALHCMEVLGECLYVAGGITTDDNTSVVDQLACEVYSPAADSWTVFASLPVPHVGAGSTVLEGKFYVLGGYSQEDYTDTKTVHRYDPTIQRWENMGKMPGPNNDIRASLLCLPPHLRL</sequence>
<organism evidence="3 4">
    <name type="scientific">Betta splendens</name>
    <name type="common">Siamese fighting fish</name>
    <dbReference type="NCBI Taxonomy" id="158456"/>
    <lineage>
        <taxon>Eukaryota</taxon>
        <taxon>Metazoa</taxon>
        <taxon>Chordata</taxon>
        <taxon>Craniata</taxon>
        <taxon>Vertebrata</taxon>
        <taxon>Euteleostomi</taxon>
        <taxon>Actinopterygii</taxon>
        <taxon>Neopterygii</taxon>
        <taxon>Teleostei</taxon>
        <taxon>Neoteleostei</taxon>
        <taxon>Acanthomorphata</taxon>
        <taxon>Anabantaria</taxon>
        <taxon>Anabantiformes</taxon>
        <taxon>Anabantoidei</taxon>
        <taxon>Osphronemidae</taxon>
        <taxon>Betta</taxon>
    </lineage>
</organism>
<dbReference type="SMART" id="SM00225">
    <property type="entry name" value="BTB"/>
    <property type="match status" value="2"/>
</dbReference>
<dbReference type="InterPro" id="IPR056737">
    <property type="entry name" value="Beta-prop_ATRN-MKLN-like"/>
</dbReference>
<dbReference type="SMART" id="SM00875">
    <property type="entry name" value="BACK"/>
    <property type="match status" value="1"/>
</dbReference>
<feature type="compositionally biased region" description="Acidic residues" evidence="1">
    <location>
        <begin position="48"/>
        <end position="61"/>
    </location>
</feature>
<dbReference type="InterPro" id="IPR006652">
    <property type="entry name" value="Kelch_1"/>
</dbReference>
<feature type="compositionally biased region" description="Polar residues" evidence="1">
    <location>
        <begin position="330"/>
        <end position="347"/>
    </location>
</feature>
<dbReference type="InterPro" id="IPR000210">
    <property type="entry name" value="BTB/POZ_dom"/>
</dbReference>
<feature type="compositionally biased region" description="Polar residues" evidence="1">
    <location>
        <begin position="375"/>
        <end position="388"/>
    </location>
</feature>
<feature type="compositionally biased region" description="Acidic residues" evidence="1">
    <location>
        <begin position="73"/>
        <end position="87"/>
    </location>
</feature>
<dbReference type="Gene3D" id="2.120.10.80">
    <property type="entry name" value="Kelch-type beta propeller"/>
    <property type="match status" value="1"/>
</dbReference>
<gene>
    <name evidence="4" type="primary">LOC114851076</name>
</gene>
<evidence type="ECO:0000313" key="3">
    <source>
        <dbReference type="Proteomes" id="UP000515150"/>
    </source>
</evidence>
<dbReference type="Gene3D" id="3.30.710.10">
    <property type="entry name" value="Potassium Channel Kv1.1, Chain A"/>
    <property type="match status" value="2"/>
</dbReference>
<feature type="domain" description="BTB" evidence="2">
    <location>
        <begin position="480"/>
        <end position="557"/>
    </location>
</feature>
<dbReference type="AlphaFoldDB" id="A0A6P7LX19"/>
<dbReference type="InterPro" id="IPR011333">
    <property type="entry name" value="SKP1/BTB/POZ_sf"/>
</dbReference>
<dbReference type="PANTHER" id="PTHR45632">
    <property type="entry name" value="LD33804P"/>
    <property type="match status" value="1"/>
</dbReference>
<feature type="compositionally biased region" description="Basic and acidic residues" evidence="1">
    <location>
        <begin position="201"/>
        <end position="228"/>
    </location>
</feature>
<dbReference type="SMART" id="SM00612">
    <property type="entry name" value="Kelch"/>
    <property type="match status" value="5"/>
</dbReference>
<dbReference type="InterPro" id="IPR015915">
    <property type="entry name" value="Kelch-typ_b-propeller"/>
</dbReference>
<dbReference type="InterPro" id="IPR011705">
    <property type="entry name" value="BACK"/>
</dbReference>
<dbReference type="Pfam" id="PF00651">
    <property type="entry name" value="BTB"/>
    <property type="match status" value="1"/>
</dbReference>
<dbReference type="Gene3D" id="1.25.40.420">
    <property type="match status" value="1"/>
</dbReference>
<keyword evidence="3" id="KW-1185">Reference proteome</keyword>
<evidence type="ECO:0000256" key="1">
    <source>
        <dbReference type="SAM" id="MobiDB-lite"/>
    </source>
</evidence>
<dbReference type="OrthoDB" id="45365at2759"/>
<dbReference type="KEGG" id="bspl:114851076"/>
<protein>
    <submittedName>
        <fullName evidence="4">Kelch-like protein 13</fullName>
    </submittedName>
</protein>
<feature type="region of interest" description="Disordered" evidence="1">
    <location>
        <begin position="38"/>
        <end position="92"/>
    </location>
</feature>
<evidence type="ECO:0000313" key="4">
    <source>
        <dbReference type="RefSeq" id="XP_028998451.1"/>
    </source>
</evidence>
<accession>A0A6P7LX19</accession>
<feature type="compositionally biased region" description="Basic and acidic residues" evidence="1">
    <location>
        <begin position="38"/>
        <end position="47"/>
    </location>
</feature>